<name>A0A6C0BXY8_9ZZZZ</name>
<accession>A0A6C0BXY8</accession>
<reference evidence="1" key="1">
    <citation type="journal article" date="2020" name="Nature">
        <title>Giant virus diversity and host interactions through global metagenomics.</title>
        <authorList>
            <person name="Schulz F."/>
            <person name="Roux S."/>
            <person name="Paez-Espino D."/>
            <person name="Jungbluth S."/>
            <person name="Walsh D.A."/>
            <person name="Denef V.J."/>
            <person name="McMahon K.D."/>
            <person name="Konstantinidis K.T."/>
            <person name="Eloe-Fadrosh E.A."/>
            <person name="Kyrpides N.C."/>
            <person name="Woyke T."/>
        </authorList>
    </citation>
    <scope>NUCLEOTIDE SEQUENCE</scope>
    <source>
        <strain evidence="1">GVMAG-M-3300020169-51</strain>
    </source>
</reference>
<evidence type="ECO:0008006" key="2">
    <source>
        <dbReference type="Google" id="ProtNLM"/>
    </source>
</evidence>
<dbReference type="InterPro" id="IPR036397">
    <property type="entry name" value="RNaseH_sf"/>
</dbReference>
<proteinExistence type="predicted"/>
<dbReference type="SUPFAM" id="SSF53098">
    <property type="entry name" value="Ribonuclease H-like"/>
    <property type="match status" value="1"/>
</dbReference>
<dbReference type="InterPro" id="IPR012337">
    <property type="entry name" value="RNaseH-like_sf"/>
</dbReference>
<dbReference type="Gene3D" id="3.30.420.10">
    <property type="entry name" value="Ribonuclease H-like superfamily/Ribonuclease H"/>
    <property type="match status" value="2"/>
</dbReference>
<evidence type="ECO:0000313" key="1">
    <source>
        <dbReference type="EMBL" id="QHS97295.1"/>
    </source>
</evidence>
<dbReference type="EMBL" id="MN739292">
    <property type="protein sequence ID" value="QHS97295.1"/>
    <property type="molecule type" value="Genomic_DNA"/>
</dbReference>
<organism evidence="1">
    <name type="scientific">viral metagenome</name>
    <dbReference type="NCBI Taxonomy" id="1070528"/>
    <lineage>
        <taxon>unclassified sequences</taxon>
        <taxon>metagenomes</taxon>
        <taxon>organismal metagenomes</taxon>
    </lineage>
</organism>
<dbReference type="AlphaFoldDB" id="A0A6C0BXY8"/>
<dbReference type="GO" id="GO:0003676">
    <property type="term" value="F:nucleic acid binding"/>
    <property type="evidence" value="ECO:0007669"/>
    <property type="project" value="InterPro"/>
</dbReference>
<protein>
    <recommendedName>
        <fullName evidence="2">Mitochondrial resolvase Ydc2 catalytic domain-containing protein</fullName>
    </recommendedName>
</protein>
<sequence length="273" mass="32241">MNILSIDVGMKYLGFCLFHVSNGDFSITKWDTINLCNEEKHICQGMTKKKGKCNKLAKYCKNGNYYCKTHAKNQEFKIPTAELNRKKLSKKKFAVIKILCEKYNIDTKNYKYKKDYLKCIEEELDNSFFDLVQKTDARQIKLIEYGNNLRDKFNVLLKDININILAIENQIGPLALRMKTLQGMIMQHFIEKKIKDIIEISPYNKLKKYISNKKTTYAERKKLSIIETRKYISEKNSLNKWIELFEKHSKKDDLADAFLQGIYYLESTKIINY</sequence>